<dbReference type="Proteomes" id="UP000177010">
    <property type="component" value="Unassembled WGS sequence"/>
</dbReference>
<dbReference type="AlphaFoldDB" id="A0A1E7X8G1"/>
<dbReference type="RefSeq" id="WP_070368752.1">
    <property type="nucleotide sequence ID" value="NZ_JAZHVW010000009.1"/>
</dbReference>
<gene>
    <name evidence="1" type="ORF">LASUN_26460</name>
</gene>
<accession>A0A1E7X8G1</accession>
<name>A0A1E7X8G1_9LACO</name>
<proteinExistence type="predicted"/>
<sequence length="298" mass="34356">MKLKVPVLLITILLGLIVLSGHLRAASSDPEAVLPNRVSKKELASIEKKYPNVWNHIKYYRATRTVHITVKFKDKQNTNNYYKKQITIPRNTIVNGDKSIVYYSRNKANAEFTFDASTFSYKMLKPVLTSQMVQPDAKLSAKKMSSINKYFVRVKRPSFMPAYSTGALNKYLGDHVKFSPFFPSTNRLKITPDGYIEYARPNSNAQYTYQLFNLVPNAYVKIQKFRVKNNTRYLYYSHHLKGVSDRRVATSGRAQYRLTVKNLHRPFTMFDGDQGALLMSQYRIGKTTYYTRSGSFSA</sequence>
<comment type="caution">
    <text evidence="1">The sequence shown here is derived from an EMBL/GenBank/DDBJ whole genome shotgun (WGS) entry which is preliminary data.</text>
</comment>
<evidence type="ECO:0000313" key="2">
    <source>
        <dbReference type="Proteomes" id="UP000177010"/>
    </source>
</evidence>
<protein>
    <submittedName>
        <fullName evidence="1">Uncharacterized protein</fullName>
    </submittedName>
</protein>
<reference evidence="1 2" key="1">
    <citation type="submission" date="2016-09" db="EMBL/GenBank/DDBJ databases">
        <title>Genome Sequence of Lactobacillus sunkii Strain CG01.</title>
        <authorList>
            <person name="Poehlein A."/>
            <person name="Gabris C."/>
            <person name="Bengelsdorf F.R."/>
            <person name="Duerre P."/>
            <person name="Daniel R."/>
        </authorList>
    </citation>
    <scope>NUCLEOTIDE SEQUENCE [LARGE SCALE GENOMIC DNA]</scope>
    <source>
        <strain evidence="1 2">CG_D</strain>
    </source>
</reference>
<evidence type="ECO:0000313" key="1">
    <source>
        <dbReference type="EMBL" id="OFA09379.1"/>
    </source>
</evidence>
<organism evidence="1 2">
    <name type="scientific">Lentilactobacillus sunkii</name>
    <dbReference type="NCBI Taxonomy" id="481719"/>
    <lineage>
        <taxon>Bacteria</taxon>
        <taxon>Bacillati</taxon>
        <taxon>Bacillota</taxon>
        <taxon>Bacilli</taxon>
        <taxon>Lactobacillales</taxon>
        <taxon>Lactobacillaceae</taxon>
        <taxon>Lentilactobacillus</taxon>
    </lineage>
</organism>
<dbReference type="EMBL" id="MIQE01000029">
    <property type="protein sequence ID" value="OFA09379.1"/>
    <property type="molecule type" value="Genomic_DNA"/>
</dbReference>